<gene>
    <name evidence="1" type="ORF">T4A_6651</name>
</gene>
<organism evidence="1 2">
    <name type="scientific">Trichinella pseudospiralis</name>
    <name type="common">Parasitic roundworm</name>
    <dbReference type="NCBI Taxonomy" id="6337"/>
    <lineage>
        <taxon>Eukaryota</taxon>
        <taxon>Metazoa</taxon>
        <taxon>Ecdysozoa</taxon>
        <taxon>Nematoda</taxon>
        <taxon>Enoplea</taxon>
        <taxon>Dorylaimia</taxon>
        <taxon>Trichinellida</taxon>
        <taxon>Trichinellidae</taxon>
        <taxon>Trichinella</taxon>
    </lineage>
</organism>
<dbReference type="AlphaFoldDB" id="A0A0V1CIL1"/>
<dbReference type="Proteomes" id="UP000054632">
    <property type="component" value="Unassembled WGS sequence"/>
</dbReference>
<name>A0A0V1CIL1_TRIPS</name>
<accession>A0A0V1CIL1</accession>
<sequence>MNCAYVDWGDGEWTGERGLAVREGHQFCHFFSAGWRR</sequence>
<evidence type="ECO:0000313" key="2">
    <source>
        <dbReference type="Proteomes" id="UP000054632"/>
    </source>
</evidence>
<reference evidence="1 2" key="1">
    <citation type="submission" date="2015-01" db="EMBL/GenBank/DDBJ databases">
        <title>Evolution of Trichinella species and genotypes.</title>
        <authorList>
            <person name="Korhonen P.K."/>
            <person name="Edoardo P."/>
            <person name="Giuseppe L.R."/>
            <person name="Gasser R.B."/>
        </authorList>
    </citation>
    <scope>NUCLEOTIDE SEQUENCE [LARGE SCALE GENOMIC DNA]</scope>
    <source>
        <strain evidence="1">ISS13</strain>
    </source>
</reference>
<proteinExistence type="predicted"/>
<evidence type="ECO:0000313" key="1">
    <source>
        <dbReference type="EMBL" id="KRY49129.1"/>
    </source>
</evidence>
<protein>
    <submittedName>
        <fullName evidence="1">Uncharacterized protein</fullName>
    </submittedName>
</protein>
<comment type="caution">
    <text evidence="1">The sequence shown here is derived from an EMBL/GenBank/DDBJ whole genome shotgun (WGS) entry which is preliminary data.</text>
</comment>
<dbReference type="EMBL" id="JYDR01003864">
    <property type="protein sequence ID" value="KRY49129.1"/>
    <property type="molecule type" value="Genomic_DNA"/>
</dbReference>